<dbReference type="EC" id="1.8.1.8" evidence="3"/>
<gene>
    <name evidence="3" type="ORF">NB700_001759</name>
</gene>
<comment type="caution">
    <text evidence="3">The sequence shown here is derived from an EMBL/GenBank/DDBJ whole genome shotgun (WGS) entry which is preliminary data.</text>
</comment>
<dbReference type="RefSeq" id="WP_267122609.1">
    <property type="nucleotide sequence ID" value="NZ_JANFWR010000010.1"/>
</dbReference>
<protein>
    <submittedName>
        <fullName evidence="3">Thiol:disulfide interchange protein DsbD</fullName>
        <ecNumber evidence="3">1.8.1.8</ecNumber>
    </submittedName>
</protein>
<sequence length="135" mass="14625">MRLILAVCLFLPLASTARASEPLPAELAFRANLERADAGTLVVDFDIAPGYFLYKKRLALLSVEGFEVQAMEITGVKQANDPVLGIEDVLDSGSHVVLRGRRAASAGPLAVKLKIQGCLLNEVCYPPEVRTMKML</sequence>
<accession>A0ABT3DUQ3</accession>
<dbReference type="Pfam" id="PF11412">
    <property type="entry name" value="DsbD_N"/>
    <property type="match status" value="1"/>
</dbReference>
<feature type="domain" description="Thiol:disulfide interchange protein DsbD N-terminal" evidence="2">
    <location>
        <begin position="20"/>
        <end position="133"/>
    </location>
</feature>
<evidence type="ECO:0000313" key="4">
    <source>
        <dbReference type="Proteomes" id="UP001320843"/>
    </source>
</evidence>
<reference evidence="3 4" key="1">
    <citation type="submission" date="2022-06" db="EMBL/GenBank/DDBJ databases">
        <title>Dynamics of rice microbiomes reveals core vertical transmitted seed endophytes.</title>
        <authorList>
            <person name="Liao K."/>
            <person name="Zhang X."/>
        </authorList>
    </citation>
    <scope>NUCLEOTIDE SEQUENCE [LARGE SCALE GENOMIC DNA]</scope>
    <source>
        <strain evidence="3 4">YT10-10-1</strain>
    </source>
</reference>
<proteinExistence type="predicted"/>
<evidence type="ECO:0000256" key="1">
    <source>
        <dbReference type="SAM" id="SignalP"/>
    </source>
</evidence>
<dbReference type="InterPro" id="IPR036929">
    <property type="entry name" value="DsbDN_sf"/>
</dbReference>
<name>A0ABT3DUQ3_9XANT</name>
<evidence type="ECO:0000313" key="3">
    <source>
        <dbReference type="EMBL" id="MCW0399203.1"/>
    </source>
</evidence>
<evidence type="ECO:0000259" key="2">
    <source>
        <dbReference type="Pfam" id="PF11412"/>
    </source>
</evidence>
<keyword evidence="4" id="KW-1185">Reference proteome</keyword>
<feature type="signal peptide" evidence="1">
    <location>
        <begin position="1"/>
        <end position="19"/>
    </location>
</feature>
<dbReference type="Gene3D" id="2.60.40.1250">
    <property type="entry name" value="Thiol:disulfide interchange protein DsbD, N-terminal domain"/>
    <property type="match status" value="1"/>
</dbReference>
<dbReference type="GO" id="GO:0047134">
    <property type="term" value="F:protein-disulfide reductase [NAD(P)H] activity"/>
    <property type="evidence" value="ECO:0007669"/>
    <property type="project" value="UniProtKB-EC"/>
</dbReference>
<dbReference type="SUPFAM" id="SSF74863">
    <property type="entry name" value="Thiol:disulfide interchange protein DsbD, N-terminal domain (DsbD-alpha)"/>
    <property type="match status" value="1"/>
</dbReference>
<dbReference type="EMBL" id="JANFWR010000010">
    <property type="protein sequence ID" value="MCW0399203.1"/>
    <property type="molecule type" value="Genomic_DNA"/>
</dbReference>
<organism evidence="3 4">
    <name type="scientific">Xanthomonas sacchari</name>
    <dbReference type="NCBI Taxonomy" id="56458"/>
    <lineage>
        <taxon>Bacteria</taxon>
        <taxon>Pseudomonadati</taxon>
        <taxon>Pseudomonadota</taxon>
        <taxon>Gammaproteobacteria</taxon>
        <taxon>Lysobacterales</taxon>
        <taxon>Lysobacteraceae</taxon>
        <taxon>Xanthomonas</taxon>
    </lineage>
</organism>
<keyword evidence="1" id="KW-0732">Signal</keyword>
<dbReference type="InterPro" id="IPR028250">
    <property type="entry name" value="DsbDN"/>
</dbReference>
<feature type="chain" id="PRO_5045327522" evidence="1">
    <location>
        <begin position="20"/>
        <end position="135"/>
    </location>
</feature>
<dbReference type="Proteomes" id="UP001320843">
    <property type="component" value="Unassembled WGS sequence"/>
</dbReference>
<keyword evidence="3" id="KW-0560">Oxidoreductase</keyword>